<protein>
    <submittedName>
        <fullName evidence="1">Phosphatidate</fullName>
    </submittedName>
</protein>
<dbReference type="EMBL" id="CP038487">
    <property type="protein sequence ID" value="QFZ28071.1"/>
    <property type="molecule type" value="Genomic_DNA"/>
</dbReference>
<name>A0ACD0WL54_CLALS</name>
<sequence>MSLALRTLSPKHAAAPFLQPKHAPVLSFRRRRSGPGPYANQIFHTGADDNLRHLTAQFGAVAHTFGYGSGVFPQAGYGAAAVPKPQIDMVHIVADPAAFHRANSARFPAHYSALLSLGVGAVAWVQRLGAGVYFNPYVAMAGLSGEKSMVKYGVVSQQTALDDITQWTTMYVAGRLHKPVKHFGVCSPESGPDSAKSPGPDSTDSPASFSARLLHANNYNLASAFNLSLLLLPRKKRHTAFAEDALYEKIASLSYMGDPRMLVGGENPNKVKNIVSKQASRFASLYEPYLAQALRNGLLQRAPDGQLEKTMDVEAAAALIADLPLCFRRRVLSSYRNKFASTLKDDRAASDFLAGQTDTVPVGPFLLAVAADSFLRATLKASVSATIAYPALVQSVKGIFTAGIAKSAKYAWEKKMKSRQSKK</sequence>
<keyword evidence="2" id="KW-1185">Reference proteome</keyword>
<gene>
    <name evidence="1" type="ORF">EJF14_40095</name>
</gene>
<organism evidence="1 2">
    <name type="scientific">Clavispora lusitaniae</name>
    <name type="common">Candida lusitaniae</name>
    <dbReference type="NCBI Taxonomy" id="36911"/>
    <lineage>
        <taxon>Eukaryota</taxon>
        <taxon>Fungi</taxon>
        <taxon>Dikarya</taxon>
        <taxon>Ascomycota</taxon>
        <taxon>Saccharomycotina</taxon>
        <taxon>Pichiomycetes</taxon>
        <taxon>Metschnikowiaceae</taxon>
        <taxon>Clavispora</taxon>
    </lineage>
</organism>
<reference evidence="2" key="1">
    <citation type="journal article" date="2019" name="MBio">
        <title>Comparative genomics for the elucidation of multidrug resistance (MDR) in Candida lusitaniae.</title>
        <authorList>
            <person name="Kannan A."/>
            <person name="Asner S.A."/>
            <person name="Trachsel E."/>
            <person name="Kelly S."/>
            <person name="Parker J."/>
            <person name="Sanglard D."/>
        </authorList>
    </citation>
    <scope>NUCLEOTIDE SEQUENCE [LARGE SCALE GENOMIC DNA]</scope>
    <source>
        <strain evidence="2">P1</strain>
    </source>
</reference>
<accession>A0ACD0WL54</accession>
<evidence type="ECO:0000313" key="2">
    <source>
        <dbReference type="Proteomes" id="UP000326582"/>
    </source>
</evidence>
<proteinExistence type="predicted"/>
<evidence type="ECO:0000313" key="1">
    <source>
        <dbReference type="EMBL" id="QFZ28071.1"/>
    </source>
</evidence>
<dbReference type="Proteomes" id="UP000326582">
    <property type="component" value="Chromosome 4"/>
</dbReference>